<reference evidence="2 3" key="1">
    <citation type="journal article" date="2014" name="Mol. Biol. Evol.">
        <title>Massive expansion of Ubiquitination-related gene families within the Chlamydiae.</title>
        <authorList>
            <person name="Domman D."/>
            <person name="Collingro A."/>
            <person name="Lagkouvardos I."/>
            <person name="Gehre L."/>
            <person name="Weinmaier T."/>
            <person name="Rattei T."/>
            <person name="Subtil A."/>
            <person name="Horn M."/>
        </authorList>
    </citation>
    <scope>NUCLEOTIDE SEQUENCE [LARGE SCALE GENOMIC DNA]</scope>
    <source>
        <strain evidence="2 3">OEW1</strain>
    </source>
</reference>
<dbReference type="InterPro" id="IPR036291">
    <property type="entry name" value="NAD(P)-bd_dom_sf"/>
</dbReference>
<name>A0A0C1EMD1_9BACT</name>
<feature type="domain" description="NAD(P)-binding" evidence="1">
    <location>
        <begin position="8"/>
        <end position="177"/>
    </location>
</feature>
<organism evidence="2 3">
    <name type="scientific">Parachlamydia acanthamoebae</name>
    <dbReference type="NCBI Taxonomy" id="83552"/>
    <lineage>
        <taxon>Bacteria</taxon>
        <taxon>Pseudomonadati</taxon>
        <taxon>Chlamydiota</taxon>
        <taxon>Chlamydiia</taxon>
        <taxon>Parachlamydiales</taxon>
        <taxon>Parachlamydiaceae</taxon>
        <taxon>Parachlamydia</taxon>
    </lineage>
</organism>
<evidence type="ECO:0000313" key="2">
    <source>
        <dbReference type="EMBL" id="KIA77534.1"/>
    </source>
</evidence>
<dbReference type="InterPro" id="IPR016040">
    <property type="entry name" value="NAD(P)-bd_dom"/>
</dbReference>
<dbReference type="GO" id="GO:0004074">
    <property type="term" value="F:biliverdin reductase [NAD(P)H] activity"/>
    <property type="evidence" value="ECO:0007669"/>
    <property type="project" value="TreeGrafter"/>
</dbReference>
<dbReference type="PATRIC" id="fig|83552.4.peg.1284"/>
<dbReference type="AlphaFoldDB" id="A0A0C1EMD1"/>
<gene>
    <name evidence="2" type="ORF">DB43_GE00150</name>
</gene>
<accession>A0A0C1EMD1</accession>
<dbReference type="SUPFAM" id="SSF51735">
    <property type="entry name" value="NAD(P)-binding Rossmann-fold domains"/>
    <property type="match status" value="1"/>
</dbReference>
<dbReference type="InterPro" id="IPR051606">
    <property type="entry name" value="Polyketide_Oxido-like"/>
</dbReference>
<proteinExistence type="predicted"/>
<dbReference type="GO" id="GO:0042602">
    <property type="term" value="F:riboflavin reductase (NADPH) activity"/>
    <property type="evidence" value="ECO:0007669"/>
    <property type="project" value="TreeGrafter"/>
</dbReference>
<dbReference type="RefSeq" id="WP_039377151.1">
    <property type="nucleotide sequence ID" value="NZ_JSAM01000074.1"/>
</dbReference>
<dbReference type="EMBL" id="JSAM01000074">
    <property type="protein sequence ID" value="KIA77534.1"/>
    <property type="molecule type" value="Genomic_DNA"/>
</dbReference>
<dbReference type="PANTHER" id="PTHR43355:SF2">
    <property type="entry name" value="FLAVIN REDUCTASE (NADPH)"/>
    <property type="match status" value="1"/>
</dbReference>
<evidence type="ECO:0000313" key="3">
    <source>
        <dbReference type="Proteomes" id="UP000031307"/>
    </source>
</evidence>
<evidence type="ECO:0000259" key="1">
    <source>
        <dbReference type="Pfam" id="PF13460"/>
    </source>
</evidence>
<comment type="caution">
    <text evidence="2">The sequence shown here is derived from an EMBL/GenBank/DDBJ whole genome shotgun (WGS) entry which is preliminary data.</text>
</comment>
<dbReference type="PANTHER" id="PTHR43355">
    <property type="entry name" value="FLAVIN REDUCTASE (NADPH)"/>
    <property type="match status" value="1"/>
</dbReference>
<sequence>MKNIIILGASGNIAKDVFDILVKKNEINLTLFLRNKNRLRNKNVSNCRIIEGDVLDFDQLKEAIAGQDIVYANLAGDLEQMAKNVVKAMHEIGVKKLIFISSINIYNEPVSPILTPYRKAADTIEASDLEYTILRPTWFTIADEVDYEITRKGEPEKGSVISQKSLATFITRIIETPEEYIRENLGINKPNS</sequence>
<dbReference type="Proteomes" id="UP000031307">
    <property type="component" value="Unassembled WGS sequence"/>
</dbReference>
<dbReference type="Pfam" id="PF13460">
    <property type="entry name" value="NAD_binding_10"/>
    <property type="match status" value="1"/>
</dbReference>
<protein>
    <recommendedName>
        <fullName evidence="1">NAD(P)-binding domain-containing protein</fullName>
    </recommendedName>
</protein>
<dbReference type="Gene3D" id="3.40.50.720">
    <property type="entry name" value="NAD(P)-binding Rossmann-like Domain"/>
    <property type="match status" value="1"/>
</dbReference>